<dbReference type="AlphaFoldDB" id="A0A4Y2K695"/>
<dbReference type="Proteomes" id="UP000499080">
    <property type="component" value="Unassembled WGS sequence"/>
</dbReference>
<evidence type="ECO:0000313" key="2">
    <source>
        <dbReference type="Proteomes" id="UP000499080"/>
    </source>
</evidence>
<organism evidence="1 2">
    <name type="scientific">Araneus ventricosus</name>
    <name type="common">Orbweaver spider</name>
    <name type="synonym">Epeira ventricosa</name>
    <dbReference type="NCBI Taxonomy" id="182803"/>
    <lineage>
        <taxon>Eukaryota</taxon>
        <taxon>Metazoa</taxon>
        <taxon>Ecdysozoa</taxon>
        <taxon>Arthropoda</taxon>
        <taxon>Chelicerata</taxon>
        <taxon>Arachnida</taxon>
        <taxon>Araneae</taxon>
        <taxon>Araneomorphae</taxon>
        <taxon>Entelegynae</taxon>
        <taxon>Araneoidea</taxon>
        <taxon>Araneidae</taxon>
        <taxon>Araneus</taxon>
    </lineage>
</organism>
<name>A0A4Y2K695_ARAVE</name>
<reference evidence="1 2" key="1">
    <citation type="journal article" date="2019" name="Sci. Rep.">
        <title>Orb-weaving spider Araneus ventricosus genome elucidates the spidroin gene catalogue.</title>
        <authorList>
            <person name="Kono N."/>
            <person name="Nakamura H."/>
            <person name="Ohtoshi R."/>
            <person name="Moran D.A.P."/>
            <person name="Shinohara A."/>
            <person name="Yoshida Y."/>
            <person name="Fujiwara M."/>
            <person name="Mori M."/>
            <person name="Tomita M."/>
            <person name="Arakawa K."/>
        </authorList>
    </citation>
    <scope>NUCLEOTIDE SEQUENCE [LARGE SCALE GENOMIC DNA]</scope>
</reference>
<keyword evidence="2" id="KW-1185">Reference proteome</keyword>
<protein>
    <recommendedName>
        <fullName evidence="3">RNase H type-1 domain-containing protein</fullName>
    </recommendedName>
</protein>
<dbReference type="InterPro" id="IPR036397">
    <property type="entry name" value="RNaseH_sf"/>
</dbReference>
<dbReference type="Gene3D" id="3.30.420.10">
    <property type="entry name" value="Ribonuclease H-like superfamily/Ribonuclease H"/>
    <property type="match status" value="1"/>
</dbReference>
<comment type="caution">
    <text evidence="1">The sequence shown here is derived from an EMBL/GenBank/DDBJ whole genome shotgun (WGS) entry which is preliminary data.</text>
</comment>
<evidence type="ECO:0000313" key="1">
    <source>
        <dbReference type="EMBL" id="GBM98253.1"/>
    </source>
</evidence>
<dbReference type="SUPFAM" id="SSF53098">
    <property type="entry name" value="Ribonuclease H-like"/>
    <property type="match status" value="1"/>
</dbReference>
<proteinExistence type="predicted"/>
<dbReference type="OrthoDB" id="6514649at2759"/>
<dbReference type="InterPro" id="IPR012337">
    <property type="entry name" value="RNaseH-like_sf"/>
</dbReference>
<dbReference type="GO" id="GO:0003676">
    <property type="term" value="F:nucleic acid binding"/>
    <property type="evidence" value="ECO:0007669"/>
    <property type="project" value="InterPro"/>
</dbReference>
<evidence type="ECO:0008006" key="3">
    <source>
        <dbReference type="Google" id="ProtNLM"/>
    </source>
</evidence>
<accession>A0A4Y2K695</accession>
<dbReference type="EMBL" id="BGPR01004308">
    <property type="protein sequence ID" value="GBM98253.1"/>
    <property type="molecule type" value="Genomic_DNA"/>
</dbReference>
<sequence length="81" mass="9153">MGLGRTTEWGDYFVHYRDGFEIDFKVFRLSDASSVFMAEMTAIREAIEYVIEGGLGPTQIVSDSRSSLMALESTCEKRSFI</sequence>
<gene>
    <name evidence="1" type="ORF">AVEN_168780_1</name>
</gene>